<accession>A0A1L3ZWQ0</accession>
<keyword evidence="1 4" id="KW-0378">Hydrolase</keyword>
<evidence type="ECO:0000256" key="1">
    <source>
        <dbReference type="ARBA" id="ARBA00022801"/>
    </source>
</evidence>
<feature type="short sequence motif" description="DGA/G" evidence="4">
    <location>
        <begin position="152"/>
        <end position="154"/>
    </location>
</feature>
<keyword evidence="3 4" id="KW-0443">Lipid metabolism</keyword>
<dbReference type="GO" id="GO:0016042">
    <property type="term" value="P:lipid catabolic process"/>
    <property type="evidence" value="ECO:0007669"/>
    <property type="project" value="UniProtKB-UniRule"/>
</dbReference>
<feature type="short sequence motif" description="GXSXG" evidence="4">
    <location>
        <begin position="36"/>
        <end position="40"/>
    </location>
</feature>
<feature type="domain" description="PNPLA" evidence="5">
    <location>
        <begin position="5"/>
        <end position="165"/>
    </location>
</feature>
<comment type="caution">
    <text evidence="4">Lacks conserved residue(s) required for the propagation of feature annotation.</text>
</comment>
<sequence length="271" mass="28625">MTIALALGGGAALGWAHIGVLRALHRHGVPIGAVAGTSIGALAAVCQAADRLDVLEDIARSARLRTVLRYLDPHFRRGAMLGGRTIARQLDRHLGHASFEQLALPCAVVAADLVTGDAVVLNTGNVAEAVRASMALPGIFHPVIRDGRVLVDGGVIMPVPVEAVRSLAPRLPVVAINLQNDYARRALAVGLRMDPKPALTSLSVLRSATGLMLSRLARQSLALHPPELELPLQVGHIDVRHFTRANELIEIGSHAIDEAMPAIRALSEASD</sequence>
<dbReference type="InterPro" id="IPR016035">
    <property type="entry name" value="Acyl_Trfase/lysoPLipase"/>
</dbReference>
<dbReference type="Proteomes" id="UP000182063">
    <property type="component" value="Chromosome"/>
</dbReference>
<dbReference type="OrthoDB" id="5290098at2"/>
<dbReference type="InterPro" id="IPR002641">
    <property type="entry name" value="PNPLA_dom"/>
</dbReference>
<dbReference type="PANTHER" id="PTHR14226:SF76">
    <property type="entry name" value="NTE FAMILY PROTEIN RSSA"/>
    <property type="match status" value="1"/>
</dbReference>
<dbReference type="STRING" id="1921510.BSL82_12750"/>
<organism evidence="6 7">
    <name type="scientific">Tardibacter chloracetimidivorans</name>
    <dbReference type="NCBI Taxonomy" id="1921510"/>
    <lineage>
        <taxon>Bacteria</taxon>
        <taxon>Pseudomonadati</taxon>
        <taxon>Pseudomonadota</taxon>
        <taxon>Alphaproteobacteria</taxon>
        <taxon>Sphingomonadales</taxon>
        <taxon>Sphingomonadaceae</taxon>
        <taxon>Tardibacter</taxon>
    </lineage>
</organism>
<gene>
    <name evidence="6" type="ORF">BSL82_12750</name>
</gene>
<evidence type="ECO:0000313" key="7">
    <source>
        <dbReference type="Proteomes" id="UP000182063"/>
    </source>
</evidence>
<evidence type="ECO:0000313" key="6">
    <source>
        <dbReference type="EMBL" id="API60066.1"/>
    </source>
</evidence>
<dbReference type="RefSeq" id="WP_072597852.1">
    <property type="nucleotide sequence ID" value="NZ_CP018221.1"/>
</dbReference>
<dbReference type="PROSITE" id="PS51635">
    <property type="entry name" value="PNPLA"/>
    <property type="match status" value="1"/>
</dbReference>
<dbReference type="Pfam" id="PF01734">
    <property type="entry name" value="Patatin"/>
    <property type="match status" value="1"/>
</dbReference>
<evidence type="ECO:0000256" key="4">
    <source>
        <dbReference type="PROSITE-ProRule" id="PRU01161"/>
    </source>
</evidence>
<reference evidence="7" key="1">
    <citation type="submission" date="2016-11" db="EMBL/GenBank/DDBJ databases">
        <title>Complete Genome Sequence of alachlor-degrading Sphingomonas sp. strain JJ-A5.</title>
        <authorList>
            <person name="Lee H."/>
            <person name="Ka J.-O."/>
        </authorList>
    </citation>
    <scope>NUCLEOTIDE SEQUENCE [LARGE SCALE GENOMIC DNA]</scope>
    <source>
        <strain evidence="7">JJ-A5</strain>
    </source>
</reference>
<evidence type="ECO:0000259" key="5">
    <source>
        <dbReference type="PROSITE" id="PS51635"/>
    </source>
</evidence>
<dbReference type="KEGG" id="sphj:BSL82_12750"/>
<dbReference type="PANTHER" id="PTHR14226">
    <property type="entry name" value="NEUROPATHY TARGET ESTERASE/SWISS CHEESE D.MELANOGASTER"/>
    <property type="match status" value="1"/>
</dbReference>
<dbReference type="Gene3D" id="3.40.1090.10">
    <property type="entry name" value="Cytosolic phospholipase A2 catalytic domain"/>
    <property type="match status" value="2"/>
</dbReference>
<feature type="active site" description="Proton acceptor" evidence="4">
    <location>
        <position position="152"/>
    </location>
</feature>
<dbReference type="AlphaFoldDB" id="A0A1L3ZWQ0"/>
<evidence type="ECO:0000256" key="3">
    <source>
        <dbReference type="ARBA" id="ARBA00023098"/>
    </source>
</evidence>
<name>A0A1L3ZWQ0_9SPHN</name>
<dbReference type="EMBL" id="CP018221">
    <property type="protein sequence ID" value="API60066.1"/>
    <property type="molecule type" value="Genomic_DNA"/>
</dbReference>
<proteinExistence type="predicted"/>
<dbReference type="SUPFAM" id="SSF52151">
    <property type="entry name" value="FabD/lysophospholipase-like"/>
    <property type="match status" value="1"/>
</dbReference>
<evidence type="ECO:0000256" key="2">
    <source>
        <dbReference type="ARBA" id="ARBA00022963"/>
    </source>
</evidence>
<dbReference type="InterPro" id="IPR050301">
    <property type="entry name" value="NTE"/>
</dbReference>
<keyword evidence="2 4" id="KW-0442">Lipid degradation</keyword>
<keyword evidence="7" id="KW-1185">Reference proteome</keyword>
<dbReference type="GO" id="GO:0016787">
    <property type="term" value="F:hydrolase activity"/>
    <property type="evidence" value="ECO:0007669"/>
    <property type="project" value="UniProtKB-UniRule"/>
</dbReference>
<feature type="active site" description="Nucleophile" evidence="4">
    <location>
        <position position="38"/>
    </location>
</feature>
<protein>
    <submittedName>
        <fullName evidence="6">Patatin</fullName>
    </submittedName>
</protein>